<evidence type="ECO:0000259" key="1">
    <source>
        <dbReference type="Pfam" id="PF10111"/>
    </source>
</evidence>
<feature type="domain" description="Glycosyltransferase 2-like prokaryotic type" evidence="1">
    <location>
        <begin position="5"/>
        <end position="248"/>
    </location>
</feature>
<dbReference type="GO" id="GO:0016740">
    <property type="term" value="F:transferase activity"/>
    <property type="evidence" value="ECO:0007669"/>
    <property type="project" value="UniProtKB-KW"/>
</dbReference>
<dbReference type="Gene3D" id="3.90.550.10">
    <property type="entry name" value="Spore Coat Polysaccharide Biosynthesis Protein SpsA, Chain A"/>
    <property type="match status" value="1"/>
</dbReference>
<comment type="caution">
    <text evidence="2">The sequence shown here is derived from an EMBL/GenBank/DDBJ whole genome shotgun (WGS) entry which is preliminary data.</text>
</comment>
<dbReference type="PANTHER" id="PTHR43685:SF2">
    <property type="entry name" value="GLYCOSYLTRANSFERASE 2-LIKE DOMAIN-CONTAINING PROTEIN"/>
    <property type="match status" value="1"/>
</dbReference>
<dbReference type="Proteomes" id="UP000218238">
    <property type="component" value="Unassembled WGS sequence"/>
</dbReference>
<accession>A0A2A2TQ77</accession>
<keyword evidence="3" id="KW-1185">Reference proteome</keyword>
<dbReference type="InterPro" id="IPR050834">
    <property type="entry name" value="Glycosyltransf_2"/>
</dbReference>
<keyword evidence="2" id="KW-0808">Transferase</keyword>
<dbReference type="OrthoDB" id="9812327at2"/>
<dbReference type="Pfam" id="PF10111">
    <property type="entry name" value="Glyco_tranf_2_2"/>
    <property type="match status" value="1"/>
</dbReference>
<evidence type="ECO:0000313" key="2">
    <source>
        <dbReference type="EMBL" id="PAX60671.1"/>
    </source>
</evidence>
<evidence type="ECO:0000313" key="3">
    <source>
        <dbReference type="Proteomes" id="UP000218238"/>
    </source>
</evidence>
<reference evidence="2 3" key="1">
    <citation type="submission" date="2017-08" db="EMBL/GenBank/DDBJ databases">
        <title>Draft genome sequence of filamentous cyanobacterium Calothrix elsteri CCALA 953.</title>
        <authorList>
            <person name="Gagunashvili A.N."/>
            <person name="Elster J."/>
            <person name="Andresson O.S."/>
        </authorList>
    </citation>
    <scope>NUCLEOTIDE SEQUENCE [LARGE SCALE GENOMIC DNA]</scope>
    <source>
        <strain evidence="2 3">CCALA 953</strain>
    </source>
</reference>
<gene>
    <name evidence="2" type="ORF">CK510_00680</name>
</gene>
<dbReference type="InterPro" id="IPR019290">
    <property type="entry name" value="GlycosylTrfase-like_prok"/>
</dbReference>
<protein>
    <submittedName>
        <fullName evidence="2">Glycosyl transferase family A</fullName>
    </submittedName>
</protein>
<dbReference type="EMBL" id="NTFS01000003">
    <property type="protein sequence ID" value="PAX60671.1"/>
    <property type="molecule type" value="Genomic_DNA"/>
</dbReference>
<organism evidence="2 3">
    <name type="scientific">Brunnivagina elsteri CCALA 953</name>
    <dbReference type="NCBI Taxonomy" id="987040"/>
    <lineage>
        <taxon>Bacteria</taxon>
        <taxon>Bacillati</taxon>
        <taxon>Cyanobacteriota</taxon>
        <taxon>Cyanophyceae</taxon>
        <taxon>Nostocales</taxon>
        <taxon>Calotrichaceae</taxon>
        <taxon>Brunnivagina</taxon>
    </lineage>
</organism>
<dbReference type="PANTHER" id="PTHR43685">
    <property type="entry name" value="GLYCOSYLTRANSFERASE"/>
    <property type="match status" value="1"/>
</dbReference>
<dbReference type="RefSeq" id="WP_095719840.1">
    <property type="nucleotide sequence ID" value="NZ_NTFS01000003.1"/>
</dbReference>
<proteinExistence type="predicted"/>
<name>A0A2A2TQ77_9CYAN</name>
<dbReference type="InterPro" id="IPR029044">
    <property type="entry name" value="Nucleotide-diphossugar_trans"/>
</dbReference>
<sequence length="321" mass="36707">MTKISVVVPAFNAEKTILRTVKSVLNQTFNDFELIIIDDGSQDCTSSIVSQLNDSRIQLFSYQNSGANVSRNRGIFHASGEYITFLDADDMWTNDKLISQIEALQANSQASVAYSWTDYIDANDNFVVSGTHATKNGDVYNDLLISNFLENGSNPLIRKEALIELGGFDESLKAAQDWDMWLRLADKYEFVAVPKVQIFYRISEDSTSSNLDRQEKACLTVMNRAYQARQSIKKEALNASFANLYKYLTCRALLMPYSRKKAFTAAKFLHKYFIYDKDRLQRLKFVLTLWLKIIIIVLLPKEVYNKLFTSLKVQKNQLKAV</sequence>
<dbReference type="SUPFAM" id="SSF53448">
    <property type="entry name" value="Nucleotide-diphospho-sugar transferases"/>
    <property type="match status" value="1"/>
</dbReference>
<dbReference type="AlphaFoldDB" id="A0A2A2TQ77"/>